<dbReference type="Proteomes" id="UP000231962">
    <property type="component" value="Unassembled WGS sequence"/>
</dbReference>
<reference evidence="3 4" key="1">
    <citation type="submission" date="2017-07" db="EMBL/GenBank/DDBJ databases">
        <title>Leptospira spp. isolated from tropical soils.</title>
        <authorList>
            <person name="Thibeaux R."/>
            <person name="Iraola G."/>
            <person name="Ferres I."/>
            <person name="Bierque E."/>
            <person name="Girault D."/>
            <person name="Soupe-Gilbert M.-E."/>
            <person name="Picardeau M."/>
            <person name="Goarant C."/>
        </authorList>
    </citation>
    <scope>NUCLEOTIDE SEQUENCE [LARGE SCALE GENOMIC DNA]</scope>
    <source>
        <strain evidence="2 4">FH1-B-B1</strain>
        <strain evidence="1 3">FH1-B-C1</strain>
    </source>
</reference>
<dbReference type="EMBL" id="NPDZ01000007">
    <property type="protein sequence ID" value="PJZ72852.1"/>
    <property type="molecule type" value="Genomic_DNA"/>
</dbReference>
<evidence type="ECO:0000313" key="1">
    <source>
        <dbReference type="EMBL" id="PJZ70264.1"/>
    </source>
</evidence>
<comment type="caution">
    <text evidence="2">The sequence shown here is derived from an EMBL/GenBank/DDBJ whole genome shotgun (WGS) entry which is preliminary data.</text>
</comment>
<accession>A0A2M9ZL93</accession>
<dbReference type="RefSeq" id="WP_100713226.1">
    <property type="nucleotide sequence ID" value="NZ_NPDY01000004.1"/>
</dbReference>
<dbReference type="Gene3D" id="1.10.150.400">
    <property type="match status" value="1"/>
</dbReference>
<evidence type="ECO:0000313" key="2">
    <source>
        <dbReference type="EMBL" id="PJZ72852.1"/>
    </source>
</evidence>
<dbReference type="AlphaFoldDB" id="A0A2M9ZL93"/>
<sequence>MNKTFSFDVFDTCITRNLPSPEDVFGEAYIQARIQSAPSASETLSYIQLRKRIETEARRTAKEEGREEIEFKEIFRRTKKFPDSLLEKLIFSELQTERSVSVPVPFTKSKIARLLEKGEEIFFISDMYLDEKEILHLLLRAGYPKTLLEKLDVLSNQIPKRLIVSSSVQKTKHFGSVYKFLRESGKIKSKWVHIGDNLFADIHNARKSSVLPEYFPFVRDSRITEGPAPPESISQKDWQEWTGFIGKFRSLKFQALSGNPDEDAVQLLIANKIYPLLGAFSAWLSERSAFDKLNKLFFLSRDGFVLRTCYDAARLRHDIDSKYLLSSRQVWFFASITQLDDFFQEWMIVPGQSKSIYDILKKVYLEGEADSIASQLGLKKHSIIPSKQVFEFFELIKSRYGARIIEESFRKRKLLLQYLKQEGFFPSGKQKVGIVDIGWTLKMQEALDRIFNAEGLPIHYKGYYLFLTKDRRFPIQSSAEAMFLQDWLSRYFGNKNEILFRNIPVAEQLLAYNKERSLFDLKAVRKKVEPLFLETGVLKDAKLAEQYERFTKLYGPLGNMHRSVLNSDRFRSFALNQFTTFLKSPDLFYLRYLGKIRIADDQNESKQAPLFAPIGIRTFFRMLLIAFRFRAKSRIALGFLWTEASIRRGIFPFRWIALFCTNLFESVQKSKSKIRNILKFLYLKLYRIKTYQVGDELE</sequence>
<evidence type="ECO:0000313" key="4">
    <source>
        <dbReference type="Proteomes" id="UP000231990"/>
    </source>
</evidence>
<dbReference type="Proteomes" id="UP000231990">
    <property type="component" value="Unassembled WGS sequence"/>
</dbReference>
<gene>
    <name evidence="1" type="ORF">CH360_06580</name>
    <name evidence="2" type="ORF">CH373_12390</name>
</gene>
<organism evidence="2 4">
    <name type="scientific">Leptospira perolatii</name>
    <dbReference type="NCBI Taxonomy" id="2023191"/>
    <lineage>
        <taxon>Bacteria</taxon>
        <taxon>Pseudomonadati</taxon>
        <taxon>Spirochaetota</taxon>
        <taxon>Spirochaetia</taxon>
        <taxon>Leptospirales</taxon>
        <taxon>Leptospiraceae</taxon>
        <taxon>Leptospira</taxon>
    </lineage>
</organism>
<dbReference type="OrthoDB" id="9816564at2"/>
<keyword evidence="3" id="KW-1185">Reference proteome</keyword>
<evidence type="ECO:0000313" key="3">
    <source>
        <dbReference type="Proteomes" id="UP000231962"/>
    </source>
</evidence>
<dbReference type="InterPro" id="IPR023214">
    <property type="entry name" value="HAD_sf"/>
</dbReference>
<protein>
    <submittedName>
        <fullName evidence="2">Uncharacterized protein</fullName>
    </submittedName>
</protein>
<name>A0A2M9ZL93_9LEPT</name>
<proteinExistence type="predicted"/>
<dbReference type="Gene3D" id="3.40.50.1000">
    <property type="entry name" value="HAD superfamily/HAD-like"/>
    <property type="match status" value="1"/>
</dbReference>
<dbReference type="EMBL" id="NPDY01000004">
    <property type="protein sequence ID" value="PJZ70264.1"/>
    <property type="molecule type" value="Genomic_DNA"/>
</dbReference>